<feature type="transmembrane region" description="Helical" evidence="2">
    <location>
        <begin position="57"/>
        <end position="77"/>
    </location>
</feature>
<sequence length="115" mass="12689">MPTLKFVASYSPTLDYVWAAVCSLLKAAKQLILQLIAYTPIPWAIRVFFNSSPLEHFIALVVVIPCCLAVSIAIDICEVRADWVSRERLTRVGSEPVVDEERSEVDADGAPARQG</sequence>
<dbReference type="Proteomes" id="UP000703269">
    <property type="component" value="Unassembled WGS sequence"/>
</dbReference>
<organism evidence="3 4">
    <name type="scientific">Phanerochaete sordida</name>
    <dbReference type="NCBI Taxonomy" id="48140"/>
    <lineage>
        <taxon>Eukaryota</taxon>
        <taxon>Fungi</taxon>
        <taxon>Dikarya</taxon>
        <taxon>Basidiomycota</taxon>
        <taxon>Agaricomycotina</taxon>
        <taxon>Agaricomycetes</taxon>
        <taxon>Polyporales</taxon>
        <taxon>Phanerochaetaceae</taxon>
        <taxon>Phanerochaete</taxon>
    </lineage>
</organism>
<feature type="region of interest" description="Disordered" evidence="1">
    <location>
        <begin position="92"/>
        <end position="115"/>
    </location>
</feature>
<evidence type="ECO:0000256" key="2">
    <source>
        <dbReference type="SAM" id="Phobius"/>
    </source>
</evidence>
<proteinExistence type="predicted"/>
<gene>
    <name evidence="3" type="ORF">PsYK624_076180</name>
</gene>
<comment type="caution">
    <text evidence="3">The sequence shown here is derived from an EMBL/GenBank/DDBJ whole genome shotgun (WGS) entry which is preliminary data.</text>
</comment>
<feature type="compositionally biased region" description="Acidic residues" evidence="1">
    <location>
        <begin position="97"/>
        <end position="107"/>
    </location>
</feature>
<keyword evidence="2" id="KW-1133">Transmembrane helix</keyword>
<dbReference type="AlphaFoldDB" id="A0A9P3LEF8"/>
<reference evidence="3 4" key="1">
    <citation type="submission" date="2021-08" db="EMBL/GenBank/DDBJ databases">
        <title>Draft Genome Sequence of Phanerochaete sordida strain YK-624.</title>
        <authorList>
            <person name="Mori T."/>
            <person name="Dohra H."/>
            <person name="Suzuki T."/>
            <person name="Kawagishi H."/>
            <person name="Hirai H."/>
        </authorList>
    </citation>
    <scope>NUCLEOTIDE SEQUENCE [LARGE SCALE GENOMIC DNA]</scope>
    <source>
        <strain evidence="3 4">YK-624</strain>
    </source>
</reference>
<keyword evidence="2" id="KW-0812">Transmembrane</keyword>
<dbReference type="EMBL" id="BPQB01000021">
    <property type="protein sequence ID" value="GJE91468.1"/>
    <property type="molecule type" value="Genomic_DNA"/>
</dbReference>
<evidence type="ECO:0000313" key="3">
    <source>
        <dbReference type="EMBL" id="GJE91468.1"/>
    </source>
</evidence>
<keyword evidence="2" id="KW-0472">Membrane</keyword>
<protein>
    <submittedName>
        <fullName evidence="3">Uncharacterized protein</fullName>
    </submittedName>
</protein>
<keyword evidence="4" id="KW-1185">Reference proteome</keyword>
<evidence type="ECO:0000256" key="1">
    <source>
        <dbReference type="SAM" id="MobiDB-lite"/>
    </source>
</evidence>
<name>A0A9P3LEF8_9APHY</name>
<evidence type="ECO:0000313" key="4">
    <source>
        <dbReference type="Proteomes" id="UP000703269"/>
    </source>
</evidence>
<accession>A0A9P3LEF8</accession>